<dbReference type="PANTHER" id="PTHR40438:SF1">
    <property type="entry name" value="PYRUVOYL-DEPENDENT ARGININE DECARBOXYLASE"/>
    <property type="match status" value="1"/>
</dbReference>
<dbReference type="SUPFAM" id="SSF56271">
    <property type="entry name" value="Pyruvoyl-dependent histidine and arginine decarboxylases"/>
    <property type="match status" value="1"/>
</dbReference>
<evidence type="ECO:0000256" key="8">
    <source>
        <dbReference type="ARBA" id="ARBA00049309"/>
    </source>
</evidence>
<dbReference type="EMBL" id="BAABGY010000020">
    <property type="protein sequence ID" value="GAA4344835.1"/>
    <property type="molecule type" value="Genomic_DNA"/>
</dbReference>
<gene>
    <name evidence="9" type="ORF">GCM10023184_46480</name>
</gene>
<dbReference type="InterPro" id="IPR002724">
    <property type="entry name" value="Pyruvoyl-dep_arg_deCO2ase"/>
</dbReference>
<reference evidence="10" key="1">
    <citation type="journal article" date="2019" name="Int. J. Syst. Evol. Microbiol.">
        <title>The Global Catalogue of Microorganisms (GCM) 10K type strain sequencing project: providing services to taxonomists for standard genome sequencing and annotation.</title>
        <authorList>
            <consortium name="The Broad Institute Genomics Platform"/>
            <consortium name="The Broad Institute Genome Sequencing Center for Infectious Disease"/>
            <person name="Wu L."/>
            <person name="Ma J."/>
        </authorList>
    </citation>
    <scope>NUCLEOTIDE SEQUENCE [LARGE SCALE GENOMIC DNA]</scope>
    <source>
        <strain evidence="10">JCM 17919</strain>
    </source>
</reference>
<dbReference type="InterPro" id="IPR016105">
    <property type="entry name" value="Pyr-dep_his/arg-deCO2ase_sand"/>
</dbReference>
<evidence type="ECO:0000313" key="10">
    <source>
        <dbReference type="Proteomes" id="UP001501725"/>
    </source>
</evidence>
<keyword evidence="6" id="KW-0456">Lyase</keyword>
<dbReference type="RefSeq" id="WP_345258446.1">
    <property type="nucleotide sequence ID" value="NZ_BAABGY010000020.1"/>
</dbReference>
<evidence type="ECO:0000256" key="5">
    <source>
        <dbReference type="ARBA" id="ARBA00022793"/>
    </source>
</evidence>
<evidence type="ECO:0000256" key="7">
    <source>
        <dbReference type="ARBA" id="ARBA00023317"/>
    </source>
</evidence>
<comment type="similarity">
    <text evidence="2">Belongs to the pyruvoyl-dependent arginine decarboxylase family.</text>
</comment>
<sequence length="183" mass="19502">MLLLPKRFFLTKGIGIHAQPQRAVAEALRDAGMERCNLVRVSGVLPPGCTRMSRDEGLAALTPGMIAFVLQAQSVAQGAGTLATAGIAVACPNDGSQTGYFAALDGTGRDAHDVQQEAEERAAGELLAHWGLETEPNEFVRRGQKQYEYGEQVFGVDSLIASAQGHEAHLNTVVLVMAVFLLE</sequence>
<dbReference type="InterPro" id="IPR016104">
    <property type="entry name" value="Pyr-dep_his/arg-deCO2ase"/>
</dbReference>
<keyword evidence="5" id="KW-0210">Decarboxylase</keyword>
<evidence type="ECO:0000256" key="2">
    <source>
        <dbReference type="ARBA" id="ARBA00008611"/>
    </source>
</evidence>
<organism evidence="9 10">
    <name type="scientific">Flaviaesturariibacter amylovorans</name>
    <dbReference type="NCBI Taxonomy" id="1084520"/>
    <lineage>
        <taxon>Bacteria</taxon>
        <taxon>Pseudomonadati</taxon>
        <taxon>Bacteroidota</taxon>
        <taxon>Chitinophagia</taxon>
        <taxon>Chitinophagales</taxon>
        <taxon>Chitinophagaceae</taxon>
        <taxon>Flaviaestuariibacter</taxon>
    </lineage>
</organism>
<dbReference type="Gene3D" id="3.50.20.10">
    <property type="entry name" value="Pyruvoyl-Dependent Histidine Decarboxylase, subunit B"/>
    <property type="match status" value="1"/>
</dbReference>
<dbReference type="EC" id="4.1.1.19" evidence="3"/>
<comment type="cofactor">
    <cofactor evidence="1">
        <name>pyruvate</name>
        <dbReference type="ChEBI" id="CHEBI:15361"/>
    </cofactor>
</comment>
<dbReference type="Proteomes" id="UP001501725">
    <property type="component" value="Unassembled WGS sequence"/>
</dbReference>
<evidence type="ECO:0000256" key="6">
    <source>
        <dbReference type="ARBA" id="ARBA00023239"/>
    </source>
</evidence>
<evidence type="ECO:0000313" key="9">
    <source>
        <dbReference type="EMBL" id="GAA4344835.1"/>
    </source>
</evidence>
<name>A0ABP8HUM4_9BACT</name>
<dbReference type="PANTHER" id="PTHR40438">
    <property type="entry name" value="PYRUVOYL-DEPENDENT ARGININE DECARBOXYLASE"/>
    <property type="match status" value="1"/>
</dbReference>
<dbReference type="Pfam" id="PF01862">
    <property type="entry name" value="PvlArgDC"/>
    <property type="match status" value="1"/>
</dbReference>
<keyword evidence="7" id="KW-0670">Pyruvate</keyword>
<dbReference type="HAMAP" id="MF_01404">
    <property type="entry name" value="PvlArgDC"/>
    <property type="match status" value="1"/>
</dbReference>
<proteinExistence type="inferred from homology"/>
<evidence type="ECO:0000256" key="3">
    <source>
        <dbReference type="ARBA" id="ARBA00012426"/>
    </source>
</evidence>
<comment type="catalytic activity">
    <reaction evidence="8">
        <text>L-arginine + H(+) = agmatine + CO2</text>
        <dbReference type="Rhea" id="RHEA:17641"/>
        <dbReference type="ChEBI" id="CHEBI:15378"/>
        <dbReference type="ChEBI" id="CHEBI:16526"/>
        <dbReference type="ChEBI" id="CHEBI:32682"/>
        <dbReference type="ChEBI" id="CHEBI:58145"/>
        <dbReference type="EC" id="4.1.1.19"/>
    </reaction>
</comment>
<protein>
    <recommendedName>
        <fullName evidence="4">Pyruvoyl-dependent arginine decarboxylase AaxB</fullName>
        <ecNumber evidence="3">4.1.1.19</ecNumber>
    </recommendedName>
</protein>
<evidence type="ECO:0000256" key="1">
    <source>
        <dbReference type="ARBA" id="ARBA00001928"/>
    </source>
</evidence>
<keyword evidence="10" id="KW-1185">Reference proteome</keyword>
<evidence type="ECO:0000256" key="4">
    <source>
        <dbReference type="ARBA" id="ARBA00014727"/>
    </source>
</evidence>
<comment type="caution">
    <text evidence="9">The sequence shown here is derived from an EMBL/GenBank/DDBJ whole genome shotgun (WGS) entry which is preliminary data.</text>
</comment>
<accession>A0ABP8HUM4</accession>